<dbReference type="Pfam" id="PF03107">
    <property type="entry name" value="C1_2"/>
    <property type="match status" value="2"/>
</dbReference>
<evidence type="ECO:0000313" key="6">
    <source>
        <dbReference type="EMBL" id="EXB40980.1"/>
    </source>
</evidence>
<protein>
    <recommendedName>
        <fullName evidence="5">Zinc finger PHD-type domain-containing protein</fullName>
    </recommendedName>
</protein>
<keyword evidence="2" id="KW-0677">Repeat</keyword>
<dbReference type="PANTHER" id="PTHR46288:SF85">
    <property type="entry name" value="DC1 DOMAIN-CONTAINING PROTEIN"/>
    <property type="match status" value="1"/>
</dbReference>
<keyword evidence="4" id="KW-0862">Zinc</keyword>
<sequence>MCNRTIEKGLDCYWCRLCRYYLHQECAKLPEHIDHSFHPLHGLKLTKRSLNDTCRCYYCEKPLENDEYLYACDKMCSDFFMHMTCAMIPLPTITSNVDGCKDHDVAQFACHQRPMTLMDHGHHLSNKRAAKCFGCQSNWSGPAYSCISENCENFLHKSCGELPQKIQHAVHSPHSLILQVSKPQSCRSCCKKDCRLIFCCREDGCDFTLGTECVSLDTTINYRGHAHLLSLVEKSFCDIECDACEKSYGNVKVVPKEVNRTRSFMFRCMECVFNFHFLCGPLPSTVKYEYHIHPLILSEHSISEDDSDEYFCDVCEEERDQSFRIYYCEECKFAAHIHCLIHEILKAIKGETKDIELKILRETRWDNLLKIESMDHQLKENSSESTLKEIRDMLTEPENEMLLDPFGFKNPSDKVFRSNSYKEYRRFNSRFDREGSIEDIDRIKQFFYFERKNIFRRIFERFREMDDFEMFLEELRYFTPEEGLLKLLDDKYLRQKVEDVDGYMVPNTLAPILKTLLGKYGKDLVGRENLTSAMKSIASTMLCIVVDKMCNTSVEDITKDDLRHLYFYLTGIQEVTGFTLTRYLDSFDEILEAFLGFEATRFEKGIREKLEAEMERCRRNLEKLEVYTSDMSNFMQNCSRKASEWKQKNWGDKWF</sequence>
<feature type="domain" description="Zinc finger PHD-type" evidence="5">
    <location>
        <begin position="131"/>
        <end position="190"/>
    </location>
</feature>
<dbReference type="AlphaFoldDB" id="W9QM10"/>
<dbReference type="Proteomes" id="UP000030645">
    <property type="component" value="Unassembled WGS sequence"/>
</dbReference>
<feature type="domain" description="Zinc finger PHD-type" evidence="5">
    <location>
        <begin position="240"/>
        <end position="316"/>
    </location>
</feature>
<organism evidence="6 7">
    <name type="scientific">Morus notabilis</name>
    <dbReference type="NCBI Taxonomy" id="981085"/>
    <lineage>
        <taxon>Eukaryota</taxon>
        <taxon>Viridiplantae</taxon>
        <taxon>Streptophyta</taxon>
        <taxon>Embryophyta</taxon>
        <taxon>Tracheophyta</taxon>
        <taxon>Spermatophyta</taxon>
        <taxon>Magnoliopsida</taxon>
        <taxon>eudicotyledons</taxon>
        <taxon>Gunneridae</taxon>
        <taxon>Pentapetalae</taxon>
        <taxon>rosids</taxon>
        <taxon>fabids</taxon>
        <taxon>Rosales</taxon>
        <taxon>Moraceae</taxon>
        <taxon>Moreae</taxon>
        <taxon>Morus</taxon>
    </lineage>
</organism>
<name>W9QM10_9ROSA</name>
<keyword evidence="1" id="KW-0479">Metal-binding</keyword>
<accession>W9QM10</accession>
<dbReference type="PANTHER" id="PTHR46288">
    <property type="entry name" value="PHORBOL-ESTER/DAG-TYPE DOMAIN-CONTAINING PROTEIN"/>
    <property type="match status" value="1"/>
</dbReference>
<dbReference type="InterPro" id="IPR001965">
    <property type="entry name" value="Znf_PHD"/>
</dbReference>
<evidence type="ECO:0000256" key="3">
    <source>
        <dbReference type="ARBA" id="ARBA00022771"/>
    </source>
</evidence>
<reference evidence="7" key="1">
    <citation type="submission" date="2013-01" db="EMBL/GenBank/DDBJ databases">
        <title>Draft Genome Sequence of a Mulberry Tree, Morus notabilis C.K. Schneid.</title>
        <authorList>
            <person name="He N."/>
            <person name="Zhao S."/>
        </authorList>
    </citation>
    <scope>NUCLEOTIDE SEQUENCE</scope>
</reference>
<gene>
    <name evidence="6" type="ORF">L484_020715</name>
</gene>
<evidence type="ECO:0000313" key="7">
    <source>
        <dbReference type="Proteomes" id="UP000030645"/>
    </source>
</evidence>
<dbReference type="EMBL" id="KE343785">
    <property type="protein sequence ID" value="EXB40980.1"/>
    <property type="molecule type" value="Genomic_DNA"/>
</dbReference>
<keyword evidence="7" id="KW-1185">Reference proteome</keyword>
<proteinExistence type="predicted"/>
<dbReference type="GO" id="GO:0008270">
    <property type="term" value="F:zinc ion binding"/>
    <property type="evidence" value="ECO:0007669"/>
    <property type="project" value="UniProtKB-KW"/>
</dbReference>
<dbReference type="eggNOG" id="ENOG502SHKT">
    <property type="taxonomic scope" value="Eukaryota"/>
</dbReference>
<dbReference type="SMART" id="SM00249">
    <property type="entry name" value="PHD"/>
    <property type="match status" value="3"/>
</dbReference>
<dbReference type="SUPFAM" id="SSF57889">
    <property type="entry name" value="Cysteine-rich domain"/>
    <property type="match status" value="3"/>
</dbReference>
<feature type="domain" description="Zinc finger PHD-type" evidence="5">
    <location>
        <begin position="55"/>
        <end position="104"/>
    </location>
</feature>
<keyword evidence="3" id="KW-0863">Zinc-finger</keyword>
<evidence type="ECO:0000259" key="5">
    <source>
        <dbReference type="SMART" id="SM00249"/>
    </source>
</evidence>
<evidence type="ECO:0000256" key="1">
    <source>
        <dbReference type="ARBA" id="ARBA00022723"/>
    </source>
</evidence>
<dbReference type="InterPro" id="IPR004146">
    <property type="entry name" value="DC1"/>
</dbReference>
<dbReference type="InterPro" id="IPR046349">
    <property type="entry name" value="C1-like_sf"/>
</dbReference>
<evidence type="ECO:0000256" key="4">
    <source>
        <dbReference type="ARBA" id="ARBA00022833"/>
    </source>
</evidence>
<evidence type="ECO:0000256" key="2">
    <source>
        <dbReference type="ARBA" id="ARBA00022737"/>
    </source>
</evidence>